<proteinExistence type="predicted"/>
<dbReference type="EMBL" id="HBUF01606187">
    <property type="protein sequence ID" value="CAG6777612.1"/>
    <property type="molecule type" value="Transcribed_RNA"/>
</dbReference>
<sequence>MYVYRRPKKIRGVAIYGIYVHPVYVTSYPDMKVHDTKLNTMASNNNKVYTIQARHSLILSGTGSSSELQARKPVSHDKNSNNTDRNSFQHDFDFLYITWITFFLSCDMAKAEH</sequence>
<feature type="region of interest" description="Disordered" evidence="1">
    <location>
        <begin position="63"/>
        <end position="82"/>
    </location>
</feature>
<organism evidence="2">
    <name type="scientific">Cacopsylla melanoneura</name>
    <dbReference type="NCBI Taxonomy" id="428564"/>
    <lineage>
        <taxon>Eukaryota</taxon>
        <taxon>Metazoa</taxon>
        <taxon>Ecdysozoa</taxon>
        <taxon>Arthropoda</taxon>
        <taxon>Hexapoda</taxon>
        <taxon>Insecta</taxon>
        <taxon>Pterygota</taxon>
        <taxon>Neoptera</taxon>
        <taxon>Paraneoptera</taxon>
        <taxon>Hemiptera</taxon>
        <taxon>Sternorrhyncha</taxon>
        <taxon>Psylloidea</taxon>
        <taxon>Psyllidae</taxon>
        <taxon>Psyllinae</taxon>
        <taxon>Cacopsylla</taxon>
    </lineage>
</organism>
<reference evidence="2" key="1">
    <citation type="submission" date="2021-05" db="EMBL/GenBank/DDBJ databases">
        <authorList>
            <person name="Alioto T."/>
            <person name="Alioto T."/>
            <person name="Gomez Garrido J."/>
        </authorList>
    </citation>
    <scope>NUCLEOTIDE SEQUENCE</scope>
</reference>
<name>A0A8D9F5F5_9HEMI</name>
<accession>A0A8D9F5F5</accession>
<evidence type="ECO:0000313" key="2">
    <source>
        <dbReference type="EMBL" id="CAG6777612.1"/>
    </source>
</evidence>
<evidence type="ECO:0000256" key="1">
    <source>
        <dbReference type="SAM" id="MobiDB-lite"/>
    </source>
</evidence>
<protein>
    <submittedName>
        <fullName evidence="2">Uncharacterized protein</fullName>
    </submittedName>
</protein>
<dbReference type="AlphaFoldDB" id="A0A8D9F5F5"/>